<name>A0AAU7GDK4_9MICO</name>
<proteinExistence type="inferred from homology"/>
<dbReference type="InterPro" id="IPR000600">
    <property type="entry name" value="ROK"/>
</dbReference>
<dbReference type="RefSeq" id="WP_348789443.1">
    <property type="nucleotide sequence ID" value="NZ_CP157390.1"/>
</dbReference>
<organism evidence="2">
    <name type="scientific">Leifsonia sp. NPDC080035</name>
    <dbReference type="NCBI Taxonomy" id="3143936"/>
    <lineage>
        <taxon>Bacteria</taxon>
        <taxon>Bacillati</taxon>
        <taxon>Actinomycetota</taxon>
        <taxon>Actinomycetes</taxon>
        <taxon>Micrococcales</taxon>
        <taxon>Microbacteriaceae</taxon>
        <taxon>Leifsonia</taxon>
    </lineage>
</organism>
<protein>
    <submittedName>
        <fullName evidence="2">ROK family protein</fullName>
    </submittedName>
</protein>
<accession>A0AAU7GDK4</accession>
<dbReference type="Gene3D" id="3.30.420.40">
    <property type="match status" value="2"/>
</dbReference>
<dbReference type="CDD" id="cd23763">
    <property type="entry name" value="ASKHA_ATPase_ROK"/>
    <property type="match status" value="1"/>
</dbReference>
<sequence>MMANGPRAVLSLDIGGTKLAVAVVTEDGRTHALAVEPTRREEGPGVIVPRLFAMGHRAIADAGIPADRIAAVGISCGGPLDASAGVLTGPLHLPGWVDLPIVALAEREFGIPAALENDATAGALGEFRYGAALGADTMVYLTISTGIGGGAVIGGRLHRGAAGNGGEFGHVMVRTGGRLCLCGRRGCLEGYASGTSIAARAREAVAERGADSALARIGEVRAEHVVAAAAAGDALAAELWEETIDVLSVAITDLVNVFEPDLVVLGGGVIRSGDALLVPVRERVAASAMPPAAAASTVVVAGLGDEVCVVGAGAVAFDHLDRLAAASATADAAPAAAAASAREPHHV</sequence>
<dbReference type="PANTHER" id="PTHR18964">
    <property type="entry name" value="ROK (REPRESSOR, ORF, KINASE) FAMILY"/>
    <property type="match status" value="1"/>
</dbReference>
<dbReference type="EMBL" id="CP157390">
    <property type="protein sequence ID" value="XBM49525.1"/>
    <property type="molecule type" value="Genomic_DNA"/>
</dbReference>
<evidence type="ECO:0000313" key="2">
    <source>
        <dbReference type="EMBL" id="XBM49525.1"/>
    </source>
</evidence>
<comment type="similarity">
    <text evidence="1">Belongs to the ROK (NagC/XylR) family.</text>
</comment>
<gene>
    <name evidence="2" type="ORF">AAME72_06585</name>
</gene>
<dbReference type="AlphaFoldDB" id="A0AAU7GDK4"/>
<evidence type="ECO:0000256" key="1">
    <source>
        <dbReference type="ARBA" id="ARBA00006479"/>
    </source>
</evidence>
<dbReference type="PROSITE" id="PS01125">
    <property type="entry name" value="ROK"/>
    <property type="match status" value="1"/>
</dbReference>
<reference evidence="2" key="1">
    <citation type="submission" date="2024-05" db="EMBL/GenBank/DDBJ databases">
        <title>The Natural Products Discovery Center: Release of the First 8490 Sequenced Strains for Exploring Actinobacteria Biosynthetic Diversity.</title>
        <authorList>
            <person name="Kalkreuter E."/>
            <person name="Kautsar S.A."/>
            <person name="Yang D."/>
            <person name="Bader C.D."/>
            <person name="Teijaro C.N."/>
            <person name="Fluegel L."/>
            <person name="Davis C.M."/>
            <person name="Simpson J.R."/>
            <person name="Lauterbach L."/>
            <person name="Steele A.D."/>
            <person name="Gui C."/>
            <person name="Meng S."/>
            <person name="Li G."/>
            <person name="Viehrig K."/>
            <person name="Ye F."/>
            <person name="Su P."/>
            <person name="Kiefer A.F."/>
            <person name="Nichols A."/>
            <person name="Cepeda A.J."/>
            <person name="Yan W."/>
            <person name="Fan B."/>
            <person name="Jiang Y."/>
            <person name="Adhikari A."/>
            <person name="Zheng C.-J."/>
            <person name="Schuster L."/>
            <person name="Cowan T.M."/>
            <person name="Smanski M.J."/>
            <person name="Chevrette M.G."/>
            <person name="de Carvalho L.P.S."/>
            <person name="Shen B."/>
        </authorList>
    </citation>
    <scope>NUCLEOTIDE SEQUENCE</scope>
    <source>
        <strain evidence="2">NPDC080035</strain>
    </source>
</reference>
<dbReference type="SUPFAM" id="SSF53067">
    <property type="entry name" value="Actin-like ATPase domain"/>
    <property type="match status" value="1"/>
</dbReference>
<dbReference type="InterPro" id="IPR049874">
    <property type="entry name" value="ROK_cs"/>
</dbReference>
<dbReference type="Pfam" id="PF00480">
    <property type="entry name" value="ROK"/>
    <property type="match status" value="1"/>
</dbReference>
<dbReference type="InterPro" id="IPR043129">
    <property type="entry name" value="ATPase_NBD"/>
</dbReference>
<dbReference type="PANTHER" id="PTHR18964:SF149">
    <property type="entry name" value="BIFUNCTIONAL UDP-N-ACETYLGLUCOSAMINE 2-EPIMERASE_N-ACETYLMANNOSAMINE KINASE"/>
    <property type="match status" value="1"/>
</dbReference>